<keyword evidence="4 9" id="KW-0349">Heme</keyword>
<gene>
    <name evidence="11" type="ORF">CSSPJE1EN1_LOCUS179</name>
</gene>
<evidence type="ECO:0000256" key="1">
    <source>
        <dbReference type="ARBA" id="ARBA00000189"/>
    </source>
</evidence>
<evidence type="ECO:0000256" key="6">
    <source>
        <dbReference type="ARBA" id="ARBA00023002"/>
    </source>
</evidence>
<comment type="function">
    <text evidence="9">Removal of H(2)O(2), oxidation of toxic reductants, biosynthesis and degradation of lignin, suberization, auxin catabolism, response to environmental stresses such as wounding, pathogen attack and oxidative stress.</text>
</comment>
<proteinExistence type="inferred from homology"/>
<dbReference type="SUPFAM" id="SSF48113">
    <property type="entry name" value="Heme-dependent peroxidases"/>
    <property type="match status" value="1"/>
</dbReference>
<dbReference type="PROSITE" id="PS00435">
    <property type="entry name" value="PEROXIDASE_1"/>
    <property type="match status" value="1"/>
</dbReference>
<evidence type="ECO:0000256" key="2">
    <source>
        <dbReference type="ARBA" id="ARBA00006873"/>
    </source>
</evidence>
<keyword evidence="8" id="KW-1015">Disulfide bond</keyword>
<keyword evidence="5 9" id="KW-0479">Metal-binding</keyword>
<dbReference type="PROSITE" id="PS00436">
    <property type="entry name" value="PEROXIDASE_2"/>
    <property type="match status" value="1"/>
</dbReference>
<name>A0ABP0VL86_9BRYO</name>
<reference evidence="11 12" key="1">
    <citation type="submission" date="2024-02" db="EMBL/GenBank/DDBJ databases">
        <authorList>
            <consortium name="ELIXIR-Norway"/>
            <consortium name="Elixir Norway"/>
        </authorList>
    </citation>
    <scope>NUCLEOTIDE SEQUENCE [LARGE SCALE GENOMIC DNA]</scope>
</reference>
<dbReference type="InterPro" id="IPR033905">
    <property type="entry name" value="Secretory_peroxidase"/>
</dbReference>
<evidence type="ECO:0000313" key="12">
    <source>
        <dbReference type="Proteomes" id="UP001497444"/>
    </source>
</evidence>
<organism evidence="11 12">
    <name type="scientific">Sphagnum jensenii</name>
    <dbReference type="NCBI Taxonomy" id="128206"/>
    <lineage>
        <taxon>Eukaryota</taxon>
        <taxon>Viridiplantae</taxon>
        <taxon>Streptophyta</taxon>
        <taxon>Embryophyta</taxon>
        <taxon>Bryophyta</taxon>
        <taxon>Sphagnophytina</taxon>
        <taxon>Sphagnopsida</taxon>
        <taxon>Sphagnales</taxon>
        <taxon>Sphagnaceae</taxon>
        <taxon>Sphagnum</taxon>
    </lineage>
</organism>
<dbReference type="InterPro" id="IPR000823">
    <property type="entry name" value="Peroxidase_pln"/>
</dbReference>
<keyword evidence="9" id="KW-0964">Secreted</keyword>
<comment type="catalytic activity">
    <reaction evidence="1 9">
        <text>2 a phenolic donor + H2O2 = 2 a phenolic radical donor + 2 H2O</text>
        <dbReference type="Rhea" id="RHEA:56136"/>
        <dbReference type="ChEBI" id="CHEBI:15377"/>
        <dbReference type="ChEBI" id="CHEBI:16240"/>
        <dbReference type="ChEBI" id="CHEBI:139520"/>
        <dbReference type="ChEBI" id="CHEBI:139521"/>
        <dbReference type="EC" id="1.11.1.7"/>
    </reaction>
</comment>
<dbReference type="PRINTS" id="PR00461">
    <property type="entry name" value="PLPEROXIDASE"/>
</dbReference>
<evidence type="ECO:0000256" key="8">
    <source>
        <dbReference type="ARBA" id="ARBA00023157"/>
    </source>
</evidence>
<dbReference type="EC" id="1.11.1.7" evidence="9"/>
<dbReference type="Gene3D" id="1.10.420.10">
    <property type="entry name" value="Peroxidase, domain 2"/>
    <property type="match status" value="1"/>
</dbReference>
<accession>A0ABP0VL86</accession>
<keyword evidence="12" id="KW-1185">Reference proteome</keyword>
<dbReference type="CDD" id="cd00693">
    <property type="entry name" value="secretory_peroxidase"/>
    <property type="match status" value="1"/>
</dbReference>
<dbReference type="Gene3D" id="1.10.520.10">
    <property type="match status" value="1"/>
</dbReference>
<evidence type="ECO:0000256" key="5">
    <source>
        <dbReference type="ARBA" id="ARBA00022723"/>
    </source>
</evidence>
<dbReference type="PRINTS" id="PR00458">
    <property type="entry name" value="PEROXIDASE"/>
</dbReference>
<evidence type="ECO:0000259" key="10">
    <source>
        <dbReference type="PROSITE" id="PS50873"/>
    </source>
</evidence>
<keyword evidence="7 9" id="KW-0408">Iron</keyword>
<keyword evidence="9" id="KW-0106">Calcium</keyword>
<feature type="domain" description="Plant heme peroxidase family profile" evidence="10">
    <location>
        <begin position="45"/>
        <end position="335"/>
    </location>
</feature>
<keyword evidence="3 9" id="KW-0575">Peroxidase</keyword>
<evidence type="ECO:0000256" key="7">
    <source>
        <dbReference type="ARBA" id="ARBA00023004"/>
    </source>
</evidence>
<dbReference type="PROSITE" id="PS50873">
    <property type="entry name" value="PEROXIDASE_4"/>
    <property type="match status" value="1"/>
</dbReference>
<keyword evidence="6 9" id="KW-0560">Oxidoreductase</keyword>
<comment type="similarity">
    <text evidence="2">Belongs to the peroxidase family. Ascorbate peroxidase subfamily.</text>
</comment>
<dbReference type="PANTHER" id="PTHR31517:SF84">
    <property type="entry name" value="PEROXIDASE"/>
    <property type="match status" value="1"/>
</dbReference>
<dbReference type="PANTHER" id="PTHR31517">
    <property type="match status" value="1"/>
</dbReference>
<evidence type="ECO:0000313" key="11">
    <source>
        <dbReference type="EMBL" id="CAK9254701.1"/>
    </source>
</evidence>
<dbReference type="EMBL" id="OZ020096">
    <property type="protein sequence ID" value="CAK9254701.1"/>
    <property type="molecule type" value="Genomic_DNA"/>
</dbReference>
<dbReference type="Pfam" id="PF00141">
    <property type="entry name" value="peroxidase"/>
    <property type="match status" value="1"/>
</dbReference>
<sequence length="337" mass="36519">MLTAAMTPGSFTTADVRSALSFGTVSMRTYIFSTNAKERFPVSSSFKFGFYDKSCPDAEKIVTSVVEAHFKTNPGIAPGVLRMHFHDCFVEGCDGSVLLHPTASNPQPEKTAIPNLTLRGFEVIDEAKKKLEEACPGIVSCADIIAFAARDSVKVTGGPRYRINSGRRDGRVSLQSEALANIPRPQFNAGQLIENFAAKGLSADDMVALSGAHTFGRSHCKSFAPIRTNDIDAAFAKSVSEVCPNVNVNRTVFLDGSSPNYFDNSYFKNLPAKKGLLPSDENLSLDSRTSSIVVTNANDARKWKKQFVAAIMKMGTTDLKLGSEGEIRRVCSQINAQ</sequence>
<evidence type="ECO:0000256" key="9">
    <source>
        <dbReference type="RuleBase" id="RU362060"/>
    </source>
</evidence>
<dbReference type="InterPro" id="IPR002016">
    <property type="entry name" value="Haem_peroxidase"/>
</dbReference>
<comment type="similarity">
    <text evidence="9">Belongs to the peroxidase family. Classical plant (class III) peroxidase subfamily.</text>
</comment>
<protein>
    <recommendedName>
        <fullName evidence="9">Peroxidase</fullName>
        <ecNumber evidence="9">1.11.1.7</ecNumber>
    </recommendedName>
</protein>
<dbReference type="InterPro" id="IPR010255">
    <property type="entry name" value="Haem_peroxidase_sf"/>
</dbReference>
<dbReference type="InterPro" id="IPR019794">
    <property type="entry name" value="Peroxidases_AS"/>
</dbReference>
<keyword evidence="9" id="KW-0376">Hydrogen peroxide</keyword>
<comment type="subcellular location">
    <subcellularLocation>
        <location evidence="9">Secreted</location>
    </subcellularLocation>
</comment>
<comment type="cofactor">
    <cofactor evidence="9">
        <name>heme b</name>
        <dbReference type="ChEBI" id="CHEBI:60344"/>
    </cofactor>
    <text evidence="9">Binds 1 heme b (iron(II)-protoporphyrin IX) group per subunit.</text>
</comment>
<comment type="cofactor">
    <cofactor evidence="9">
        <name>Ca(2+)</name>
        <dbReference type="ChEBI" id="CHEBI:29108"/>
    </cofactor>
    <text evidence="9">Binds 2 calcium ions per subunit.</text>
</comment>
<evidence type="ECO:0000256" key="3">
    <source>
        <dbReference type="ARBA" id="ARBA00022559"/>
    </source>
</evidence>
<evidence type="ECO:0000256" key="4">
    <source>
        <dbReference type="ARBA" id="ARBA00022617"/>
    </source>
</evidence>
<dbReference type="Proteomes" id="UP001497444">
    <property type="component" value="Chromosome 1"/>
</dbReference>
<dbReference type="InterPro" id="IPR019793">
    <property type="entry name" value="Peroxidases_heam-ligand_BS"/>
</dbReference>